<evidence type="ECO:0000313" key="3">
    <source>
        <dbReference type="Proteomes" id="UP000306808"/>
    </source>
</evidence>
<sequence length="331" mass="39074">MSEIKPHVVEMYGKRILLLNNFIEDCILPNPLIADVWLVNHQERSKVRKFLRSVVRSHDMRVYLKPIYLEDNLRPFFMDDERVMQRLSDGFFGNTDPLQIATLTDQVAYFIEKHRHGRKEKASQQEQILQYIFDYNYTRRSKIVPMRLHQSLTGYAYPRIDSFFFNRSDAYLNSRNILKEAEEQGYLKRTYFDTQHLCKSCSSGFLNYHEVCPKCHEHDLKASNLIHHFRCAYVGPETDFVAHDKLVCPKCSVQLKNVGVDYDKPGKMFTCNNQRCNHQFQEAPIQVGCVDCGTEQETYELVVKKVYQYELSEKGIQRFLFREEQVSLQHG</sequence>
<comment type="caution">
    <text evidence="2">The sequence shown here is derived from an EMBL/GenBank/DDBJ whole genome shotgun (WGS) entry which is preliminary data.</text>
</comment>
<reference evidence="2 3" key="1">
    <citation type="submission" date="2019-04" db="EMBL/GenBank/DDBJ databases">
        <title>Sphingobacterium olei sp. nov., isolated from oil-contaminated soil.</title>
        <authorList>
            <person name="Liu B."/>
        </authorList>
    </citation>
    <scope>NUCLEOTIDE SEQUENCE [LARGE SCALE GENOMIC DNA]</scope>
    <source>
        <strain evidence="2 3">HAL-9</strain>
    </source>
</reference>
<dbReference type="AlphaFoldDB" id="A0A4U0NYN3"/>
<dbReference type="EMBL" id="SUME01000005">
    <property type="protein sequence ID" value="TJZ59981.1"/>
    <property type="molecule type" value="Genomic_DNA"/>
</dbReference>
<evidence type="ECO:0000259" key="1">
    <source>
        <dbReference type="Pfam" id="PF18551"/>
    </source>
</evidence>
<dbReference type="OrthoDB" id="8432393at2"/>
<dbReference type="Pfam" id="PF18551">
    <property type="entry name" value="TackOD1"/>
    <property type="match status" value="1"/>
</dbReference>
<dbReference type="RefSeq" id="WP_136901923.1">
    <property type="nucleotide sequence ID" value="NZ_SUME01000005.1"/>
</dbReference>
<evidence type="ECO:0000313" key="2">
    <source>
        <dbReference type="EMBL" id="TJZ59981.1"/>
    </source>
</evidence>
<keyword evidence="3" id="KW-1185">Reference proteome</keyword>
<feature type="domain" description="Thaumarchaeal output" evidence="1">
    <location>
        <begin position="121"/>
        <end position="311"/>
    </location>
</feature>
<proteinExistence type="predicted"/>
<accession>A0A4U0NYN3</accession>
<dbReference type="Proteomes" id="UP000306808">
    <property type="component" value="Unassembled WGS sequence"/>
</dbReference>
<organism evidence="2 3">
    <name type="scientific">Sphingobacterium olei</name>
    <dbReference type="NCBI Taxonomy" id="2571155"/>
    <lineage>
        <taxon>Bacteria</taxon>
        <taxon>Pseudomonadati</taxon>
        <taxon>Bacteroidota</taxon>
        <taxon>Sphingobacteriia</taxon>
        <taxon>Sphingobacteriales</taxon>
        <taxon>Sphingobacteriaceae</taxon>
        <taxon>Sphingobacterium</taxon>
    </lineage>
</organism>
<gene>
    <name evidence="2" type="ORF">FAZ15_13925</name>
</gene>
<protein>
    <recommendedName>
        <fullName evidence="1">Thaumarchaeal output domain-containing protein</fullName>
    </recommendedName>
</protein>
<name>A0A4U0NYN3_9SPHI</name>
<dbReference type="InterPro" id="IPR040572">
    <property type="entry name" value="TackOD1"/>
</dbReference>